<comment type="caution">
    <text evidence="1">The sequence shown here is derived from an EMBL/GenBank/DDBJ whole genome shotgun (WGS) entry which is preliminary data.</text>
</comment>
<reference evidence="1 2" key="1">
    <citation type="submission" date="2016-10" db="EMBL/GenBank/DDBJ databases">
        <title>Draft Genome sequence of Roseomonas sp. strain M3.</title>
        <authorList>
            <person name="Subhash Y."/>
            <person name="Lee S."/>
        </authorList>
    </citation>
    <scope>NUCLEOTIDE SEQUENCE [LARGE SCALE GENOMIC DNA]</scope>
    <source>
        <strain evidence="1 2">M3</strain>
    </source>
</reference>
<gene>
    <name evidence="1" type="ORF">BKE38_01785</name>
</gene>
<dbReference type="AlphaFoldDB" id="A0A1V2H849"/>
<evidence type="ECO:0000313" key="2">
    <source>
        <dbReference type="Proteomes" id="UP000188879"/>
    </source>
</evidence>
<accession>A0A1V2H849</accession>
<evidence type="ECO:0000313" key="1">
    <source>
        <dbReference type="EMBL" id="ONG58788.1"/>
    </source>
</evidence>
<protein>
    <submittedName>
        <fullName evidence="1">Uncharacterized protein</fullName>
    </submittedName>
</protein>
<organism evidence="1 2">
    <name type="scientific">Teichococcus deserti</name>
    <dbReference type="NCBI Taxonomy" id="1817963"/>
    <lineage>
        <taxon>Bacteria</taxon>
        <taxon>Pseudomonadati</taxon>
        <taxon>Pseudomonadota</taxon>
        <taxon>Alphaproteobacteria</taxon>
        <taxon>Acetobacterales</taxon>
        <taxon>Roseomonadaceae</taxon>
        <taxon>Roseomonas</taxon>
    </lineage>
</organism>
<dbReference type="EMBL" id="MLCO01000012">
    <property type="protein sequence ID" value="ONG58788.1"/>
    <property type="molecule type" value="Genomic_DNA"/>
</dbReference>
<keyword evidence="2" id="KW-1185">Reference proteome</keyword>
<proteinExistence type="predicted"/>
<name>A0A1V2H849_9PROT</name>
<sequence>MLILRTECISAVVFADGLERGQGAEALGDILAEQHIPALVIGWSPMGSPKTRIAGEQLAWPFSYLTFIAAVYQAVTGVRTAVAH</sequence>
<dbReference type="Proteomes" id="UP000188879">
    <property type="component" value="Unassembled WGS sequence"/>
</dbReference>